<accession>A0A317CGB2</accession>
<keyword evidence="3" id="KW-1185">Reference proteome</keyword>
<dbReference type="RefSeq" id="WP_109838079.1">
    <property type="nucleotide sequence ID" value="NZ_QGKM01000037.1"/>
</dbReference>
<proteinExistence type="predicted"/>
<comment type="caution">
    <text evidence="2">The sequence shown here is derived from an EMBL/GenBank/DDBJ whole genome shotgun (WGS) entry which is preliminary data.</text>
</comment>
<dbReference type="Pfam" id="PF12973">
    <property type="entry name" value="Cupin_7"/>
    <property type="match status" value="1"/>
</dbReference>
<protein>
    <recommendedName>
        <fullName evidence="1">ChrR-like cupin domain-containing protein</fullName>
    </recommendedName>
</protein>
<name>A0A317CGB2_9GAMM</name>
<dbReference type="InterPro" id="IPR025979">
    <property type="entry name" value="ChrR-like_cupin_dom"/>
</dbReference>
<dbReference type="Proteomes" id="UP000245539">
    <property type="component" value="Unassembled WGS sequence"/>
</dbReference>
<dbReference type="InterPro" id="IPR014710">
    <property type="entry name" value="RmlC-like_jellyroll"/>
</dbReference>
<sequence length="157" mass="17355">MNKHNYALNNELDEDIMQALADNESAVPMPIDLKAKLRGNIMDRVAQEHSGEGPGYITVRASDDGWVEALPGGFIKILKEADENGSLTYLARLEPGFEMPSHVHEFGEECIMLEGELWMGDLHLKKGDYHYAAAGMKHGKHRSPTGALIYLNGPLPI</sequence>
<gene>
    <name evidence="2" type="ORF">DKW60_12960</name>
</gene>
<evidence type="ECO:0000313" key="2">
    <source>
        <dbReference type="EMBL" id="PWQ96463.1"/>
    </source>
</evidence>
<dbReference type="OrthoDB" id="345639at2"/>
<evidence type="ECO:0000259" key="1">
    <source>
        <dbReference type="Pfam" id="PF12973"/>
    </source>
</evidence>
<feature type="domain" description="ChrR-like cupin" evidence="1">
    <location>
        <begin position="57"/>
        <end position="151"/>
    </location>
</feature>
<dbReference type="SUPFAM" id="SSF51182">
    <property type="entry name" value="RmlC-like cupins"/>
    <property type="match status" value="1"/>
</dbReference>
<dbReference type="InterPro" id="IPR011051">
    <property type="entry name" value="RmlC_Cupin_sf"/>
</dbReference>
<organism evidence="2 3">
    <name type="scientific">Leucothrix pacifica</name>
    <dbReference type="NCBI Taxonomy" id="1247513"/>
    <lineage>
        <taxon>Bacteria</taxon>
        <taxon>Pseudomonadati</taxon>
        <taxon>Pseudomonadota</taxon>
        <taxon>Gammaproteobacteria</taxon>
        <taxon>Thiotrichales</taxon>
        <taxon>Thiotrichaceae</taxon>
        <taxon>Leucothrix</taxon>
    </lineage>
</organism>
<dbReference type="AlphaFoldDB" id="A0A317CGB2"/>
<reference evidence="2 3" key="1">
    <citation type="submission" date="2018-05" db="EMBL/GenBank/DDBJ databases">
        <title>Leucothrix arctica sp. nov., isolated from Arctic seawater.</title>
        <authorList>
            <person name="Choi A."/>
            <person name="Baek K."/>
        </authorList>
    </citation>
    <scope>NUCLEOTIDE SEQUENCE [LARGE SCALE GENOMIC DNA]</scope>
    <source>
        <strain evidence="2 3">JCM 18388</strain>
    </source>
</reference>
<dbReference type="EMBL" id="QGKM01000037">
    <property type="protein sequence ID" value="PWQ96463.1"/>
    <property type="molecule type" value="Genomic_DNA"/>
</dbReference>
<dbReference type="Gene3D" id="2.60.120.10">
    <property type="entry name" value="Jelly Rolls"/>
    <property type="match status" value="1"/>
</dbReference>
<evidence type="ECO:0000313" key="3">
    <source>
        <dbReference type="Proteomes" id="UP000245539"/>
    </source>
</evidence>